<keyword evidence="1" id="KW-0472">Membrane</keyword>
<keyword evidence="1" id="KW-0812">Transmembrane</keyword>
<evidence type="ECO:0000313" key="2">
    <source>
        <dbReference type="EMBL" id="OGD86316.1"/>
    </source>
</evidence>
<feature type="transmembrane region" description="Helical" evidence="1">
    <location>
        <begin position="6"/>
        <end position="27"/>
    </location>
</feature>
<dbReference type="EMBL" id="MFAV01000020">
    <property type="protein sequence ID" value="OGD86316.1"/>
    <property type="molecule type" value="Genomic_DNA"/>
</dbReference>
<proteinExistence type="predicted"/>
<gene>
    <name evidence="2" type="ORF">A2Z23_00145</name>
</gene>
<dbReference type="Proteomes" id="UP000176628">
    <property type="component" value="Unassembled WGS sequence"/>
</dbReference>
<keyword evidence="1" id="KW-1133">Transmembrane helix</keyword>
<evidence type="ECO:0000256" key="1">
    <source>
        <dbReference type="SAM" id="Phobius"/>
    </source>
</evidence>
<reference evidence="2 3" key="1">
    <citation type="journal article" date="2016" name="Nat. Commun.">
        <title>Thousands of microbial genomes shed light on interconnected biogeochemical processes in an aquifer system.</title>
        <authorList>
            <person name="Anantharaman K."/>
            <person name="Brown C.T."/>
            <person name="Hug L.A."/>
            <person name="Sharon I."/>
            <person name="Castelle C.J."/>
            <person name="Probst A.J."/>
            <person name="Thomas B.C."/>
            <person name="Singh A."/>
            <person name="Wilkins M.J."/>
            <person name="Karaoz U."/>
            <person name="Brodie E.L."/>
            <person name="Williams K.H."/>
            <person name="Hubbard S.S."/>
            <person name="Banfield J.F."/>
        </authorList>
    </citation>
    <scope>NUCLEOTIDE SEQUENCE [LARGE SCALE GENOMIC DNA]</scope>
</reference>
<name>A0A1F5G357_9BACT</name>
<protein>
    <submittedName>
        <fullName evidence="2">Uncharacterized protein</fullName>
    </submittedName>
</protein>
<organism evidence="2 3">
    <name type="scientific">Candidatus Curtissbacteria bacterium RBG_16_39_7</name>
    <dbReference type="NCBI Taxonomy" id="1797707"/>
    <lineage>
        <taxon>Bacteria</taxon>
        <taxon>Candidatus Curtissiibacteriota</taxon>
    </lineage>
</organism>
<sequence>MTFSFVHLAVGSGLIALLVILFSIGNFPRQRVFGYYQNFLSWLSGRKNEMSYLGWFDKKTPRLYTLADLIQTKTKPAECVFVYGDEPNFYPLAQRCPATFVVAAYHLEFGPGFRNKALAQLIASPPRFIITIKNTPAPFDDLFKFLKINYRTWVTLEDATIWQRIG</sequence>
<accession>A0A1F5G357</accession>
<comment type="caution">
    <text evidence="2">The sequence shown here is derived from an EMBL/GenBank/DDBJ whole genome shotgun (WGS) entry which is preliminary data.</text>
</comment>
<evidence type="ECO:0000313" key="3">
    <source>
        <dbReference type="Proteomes" id="UP000176628"/>
    </source>
</evidence>
<dbReference type="AlphaFoldDB" id="A0A1F5G357"/>